<name>A0A1F8BXZ9_9BACT</name>
<protein>
    <submittedName>
        <fullName evidence="1">Uncharacterized protein</fullName>
    </submittedName>
</protein>
<sequence length="62" mass="7005">MTEDPFFDLHRKAVSEENQVQFGKSKLSPAARKAFEKLEAIRAQTSIHHPTVPRPKGTTSEK</sequence>
<organism evidence="1 2">
    <name type="scientific">Candidatus Woesebacteria bacterium RIFCSPLOWO2_01_FULL_44_14</name>
    <dbReference type="NCBI Taxonomy" id="1802525"/>
    <lineage>
        <taxon>Bacteria</taxon>
        <taxon>Candidatus Woeseibacteriota</taxon>
    </lineage>
</organism>
<gene>
    <name evidence="1" type="ORF">A2975_02275</name>
</gene>
<evidence type="ECO:0000313" key="1">
    <source>
        <dbReference type="EMBL" id="OGM68984.1"/>
    </source>
</evidence>
<dbReference type="AlphaFoldDB" id="A0A1F8BXZ9"/>
<dbReference type="EMBL" id="MGHL01000015">
    <property type="protein sequence ID" value="OGM68984.1"/>
    <property type="molecule type" value="Genomic_DNA"/>
</dbReference>
<dbReference type="STRING" id="1802525.A2975_02275"/>
<evidence type="ECO:0000313" key="2">
    <source>
        <dbReference type="Proteomes" id="UP000178429"/>
    </source>
</evidence>
<comment type="caution">
    <text evidence="1">The sequence shown here is derived from an EMBL/GenBank/DDBJ whole genome shotgun (WGS) entry which is preliminary data.</text>
</comment>
<dbReference type="Proteomes" id="UP000178429">
    <property type="component" value="Unassembled WGS sequence"/>
</dbReference>
<reference evidence="1 2" key="1">
    <citation type="journal article" date="2016" name="Nat. Commun.">
        <title>Thousands of microbial genomes shed light on interconnected biogeochemical processes in an aquifer system.</title>
        <authorList>
            <person name="Anantharaman K."/>
            <person name="Brown C.T."/>
            <person name="Hug L.A."/>
            <person name="Sharon I."/>
            <person name="Castelle C.J."/>
            <person name="Probst A.J."/>
            <person name="Thomas B.C."/>
            <person name="Singh A."/>
            <person name="Wilkins M.J."/>
            <person name="Karaoz U."/>
            <person name="Brodie E.L."/>
            <person name="Williams K.H."/>
            <person name="Hubbard S.S."/>
            <person name="Banfield J.F."/>
        </authorList>
    </citation>
    <scope>NUCLEOTIDE SEQUENCE [LARGE SCALE GENOMIC DNA]</scope>
</reference>
<accession>A0A1F8BXZ9</accession>
<proteinExistence type="predicted"/>